<evidence type="ECO:0000313" key="3">
    <source>
        <dbReference type="Proteomes" id="UP000007947"/>
    </source>
</evidence>
<dbReference type="Gene3D" id="3.40.50.300">
    <property type="entry name" value="P-loop containing nucleotide triphosphate hydrolases"/>
    <property type="match status" value="1"/>
</dbReference>
<dbReference type="EMBL" id="AP012204">
    <property type="protein sequence ID" value="BAK35897.1"/>
    <property type="molecule type" value="Genomic_DNA"/>
</dbReference>
<dbReference type="SUPFAM" id="SSF52540">
    <property type="entry name" value="P-loop containing nucleoside triphosphate hydrolases"/>
    <property type="match status" value="1"/>
</dbReference>
<dbReference type="HOGENOM" id="CLU_1516216_0_0_11"/>
<dbReference type="InterPro" id="IPR027417">
    <property type="entry name" value="P-loop_NTPase"/>
</dbReference>
<dbReference type="InterPro" id="IPR017101">
    <property type="entry name" value="P-loop_ATP/GTP-bd_All4644_prd"/>
</dbReference>
<dbReference type="eggNOG" id="COG0645">
    <property type="taxonomic scope" value="Bacteria"/>
</dbReference>
<feature type="domain" description="AAA+ ATPase" evidence="1">
    <location>
        <begin position="2"/>
        <end position="132"/>
    </location>
</feature>
<dbReference type="STRING" id="1032480.MLP_28830"/>
<dbReference type="SMART" id="SM00382">
    <property type="entry name" value="AAA"/>
    <property type="match status" value="1"/>
</dbReference>
<protein>
    <recommendedName>
        <fullName evidence="1">AAA+ ATPase domain-containing protein</fullName>
    </recommendedName>
</protein>
<keyword evidence="3" id="KW-1185">Reference proteome</keyword>
<sequence length="177" mass="19016">MTGRLVLLCGKSFSGKSTVAASLADHLPGSVVSLDAINEERGLHGGDGIPLSEWARTNELAKQQALARLHKDETVIVDDTSSPRFLRDGWRSLCSSIGAPIALVFVDTSQEVTRQRLIDNRVTRHRGDVTDEVMAAHQESFEPPDEDEQAVLLATGSGPTDLDGLCTTLRGLLNQAG</sequence>
<proteinExistence type="predicted"/>
<organism evidence="2 3">
    <name type="scientific">Microlunatus phosphovorus (strain ATCC 700054 / DSM 10555 / JCM 9379 / NBRC 101784 / NCIMB 13414 / VKM Ac-1990 / NM-1)</name>
    <dbReference type="NCBI Taxonomy" id="1032480"/>
    <lineage>
        <taxon>Bacteria</taxon>
        <taxon>Bacillati</taxon>
        <taxon>Actinomycetota</taxon>
        <taxon>Actinomycetes</taxon>
        <taxon>Propionibacteriales</taxon>
        <taxon>Propionibacteriaceae</taxon>
        <taxon>Microlunatus</taxon>
    </lineage>
</organism>
<dbReference type="OrthoDB" id="3819922at2"/>
<evidence type="ECO:0000313" key="2">
    <source>
        <dbReference type="EMBL" id="BAK35897.1"/>
    </source>
</evidence>
<reference evidence="2 3" key="1">
    <citation type="submission" date="2011-05" db="EMBL/GenBank/DDBJ databases">
        <title>Whole genome sequence of Microlunatus phosphovorus NM-1.</title>
        <authorList>
            <person name="Hosoyama A."/>
            <person name="Sasaki K."/>
            <person name="Harada T."/>
            <person name="Igarashi R."/>
            <person name="Kawakoshi A."/>
            <person name="Sasagawa M."/>
            <person name="Fukada J."/>
            <person name="Nakamura S."/>
            <person name="Katano Y."/>
            <person name="Hanada S."/>
            <person name="Kamagata Y."/>
            <person name="Nakamura N."/>
            <person name="Yamazaki S."/>
            <person name="Fujita N."/>
        </authorList>
    </citation>
    <scope>NUCLEOTIDE SEQUENCE [LARGE SCALE GENOMIC DNA]</scope>
    <source>
        <strain evidence="3">ATCC 700054 / DSM 10555 / JCM 9379 / NBRC 101784 / NCIMB 13414 / VKM Ac-1990 / NM-1</strain>
    </source>
</reference>
<gene>
    <name evidence="2" type="ordered locus">MLP_28830</name>
</gene>
<evidence type="ECO:0000259" key="1">
    <source>
        <dbReference type="SMART" id="SM00382"/>
    </source>
</evidence>
<dbReference type="Proteomes" id="UP000007947">
    <property type="component" value="Chromosome"/>
</dbReference>
<dbReference type="InterPro" id="IPR003593">
    <property type="entry name" value="AAA+_ATPase"/>
</dbReference>
<accession>F5XJJ7</accession>
<dbReference type="RefSeq" id="WP_013863766.1">
    <property type="nucleotide sequence ID" value="NC_015635.1"/>
</dbReference>
<dbReference type="KEGG" id="mph:MLP_28830"/>
<dbReference type="PIRSF" id="PIRSF037081">
    <property type="entry name" value="P-loop_All4644_prd"/>
    <property type="match status" value="1"/>
</dbReference>
<name>F5XJJ7_MICPN</name>
<dbReference type="AlphaFoldDB" id="F5XJJ7"/>
<dbReference type="Pfam" id="PF13671">
    <property type="entry name" value="AAA_33"/>
    <property type="match status" value="1"/>
</dbReference>